<keyword evidence="3" id="KW-0274">FAD</keyword>
<keyword evidence="2" id="KW-0285">Flavoprotein</keyword>
<dbReference type="CDD" id="cd02979">
    <property type="entry name" value="PHOX_C"/>
    <property type="match status" value="1"/>
</dbReference>
<dbReference type="Proteomes" id="UP000245768">
    <property type="component" value="Unassembled WGS sequence"/>
</dbReference>
<dbReference type="InParanoid" id="A0A316YLB6"/>
<evidence type="ECO:0000259" key="6">
    <source>
        <dbReference type="Pfam" id="PF01494"/>
    </source>
</evidence>
<organism evidence="8 9">
    <name type="scientific">Acaromyces ingoldii</name>
    <dbReference type="NCBI Taxonomy" id="215250"/>
    <lineage>
        <taxon>Eukaryota</taxon>
        <taxon>Fungi</taxon>
        <taxon>Dikarya</taxon>
        <taxon>Basidiomycota</taxon>
        <taxon>Ustilaginomycotina</taxon>
        <taxon>Exobasidiomycetes</taxon>
        <taxon>Exobasidiales</taxon>
        <taxon>Cryptobasidiaceae</taxon>
        <taxon>Acaromyces</taxon>
    </lineage>
</organism>
<dbReference type="GO" id="GO:0016709">
    <property type="term" value="F:oxidoreductase activity, acting on paired donors, with incorporation or reduction of molecular oxygen, NAD(P)H as one donor, and incorporation of one atom of oxygen"/>
    <property type="evidence" value="ECO:0007669"/>
    <property type="project" value="UniProtKB-ARBA"/>
</dbReference>
<evidence type="ECO:0000256" key="1">
    <source>
        <dbReference type="ARBA" id="ARBA00007801"/>
    </source>
</evidence>
<evidence type="ECO:0000313" key="8">
    <source>
        <dbReference type="EMBL" id="PWN90029.1"/>
    </source>
</evidence>
<reference evidence="8 9" key="1">
    <citation type="journal article" date="2018" name="Mol. Biol. Evol.">
        <title>Broad Genomic Sampling Reveals a Smut Pathogenic Ancestry of the Fungal Clade Ustilaginomycotina.</title>
        <authorList>
            <person name="Kijpornyongpan T."/>
            <person name="Mondo S.J."/>
            <person name="Barry K."/>
            <person name="Sandor L."/>
            <person name="Lee J."/>
            <person name="Lipzen A."/>
            <person name="Pangilinan J."/>
            <person name="LaButti K."/>
            <person name="Hainaut M."/>
            <person name="Henrissat B."/>
            <person name="Grigoriev I.V."/>
            <person name="Spatafora J.W."/>
            <person name="Aime M.C."/>
        </authorList>
    </citation>
    <scope>NUCLEOTIDE SEQUENCE [LARGE SCALE GENOMIC DNA]</scope>
    <source>
        <strain evidence="8 9">MCA 4198</strain>
    </source>
</reference>
<sequence length="720" mass="79896">MTAKHSYCDILIVGAGPAGLMAATWATAQGLGATTRIIDKRNDKIFTGQADGLQCRTLEVFQSFGLAEDVWRQSNHMLEICLWNPDENGRLHRSSRIPDTIPGISRWQQVVLHQGRIERLFLDKIKKSSGDQCRVERGVLPEQLDIDESKIDDPTAYPCTVTLRQLSDEEATPPQLGKSAPNGLFRSALAPDDTPTLLQNKAGQREVVHAKYVIGCDGAHSWTRRSIGSKMEGESTDFVWGVIDAVPITNFPDVRNRCAIHSQDSGSVMIIPREDGLVRFYIQISHSIQNVDRNTITWEAILGAAQKTFAPYTLDIHPNDVSWWTAYVIGQRTADDFAKFDRVFIAGDACHTHSPKAGQGMNVSMMDTYNLTWKICSVVKGHSPRSILKTYQSERRKVAIDLITFDHKFSRLFSGKPAKDAADEAGISLDEFKHVFETGNRFASGTSVNYGPSLIVGKRAEEKQDDGTAVEEPGALSKPELSSNRAGETRIEVGKRLNTAQVVCQSDARPWQLVDWMPSDGRWRVLVFCGDIRNGAQLSKVEKLSEYLEHILVPQYTPEGDDVDSVIEVLTVSKSPRLEVELTDYPRALRPLTTRWHQPGTGGTGQSKVKSQDYWKVFTDDDTYHEGHGHAYEKYGIDSRGATVVVRPDGYVALLISLEDHAALGEFFSRCLLPASQHLWTRSRGAAEAVEETTIKHDESQLNNPLTNVGREAAVGIGAI</sequence>
<keyword evidence="4" id="KW-0560">Oxidoreductase</keyword>
<dbReference type="InterPro" id="IPR036249">
    <property type="entry name" value="Thioredoxin-like_sf"/>
</dbReference>
<keyword evidence="9" id="KW-1185">Reference proteome</keyword>
<dbReference type="PRINTS" id="PR00420">
    <property type="entry name" value="RNGMNOXGNASE"/>
</dbReference>
<evidence type="ECO:0000256" key="4">
    <source>
        <dbReference type="ARBA" id="ARBA00023002"/>
    </source>
</evidence>
<evidence type="ECO:0000259" key="7">
    <source>
        <dbReference type="Pfam" id="PF07976"/>
    </source>
</evidence>
<dbReference type="PANTHER" id="PTHR43004">
    <property type="entry name" value="TRK SYSTEM POTASSIUM UPTAKE PROTEIN"/>
    <property type="match status" value="1"/>
</dbReference>
<dbReference type="InterPro" id="IPR012941">
    <property type="entry name" value="Phe_hydrox_C_dim_dom"/>
</dbReference>
<dbReference type="Gene3D" id="3.30.9.10">
    <property type="entry name" value="D-Amino Acid Oxidase, subunit A, domain 2"/>
    <property type="match status" value="1"/>
</dbReference>
<feature type="domain" description="FAD-binding" evidence="6">
    <location>
        <begin position="8"/>
        <end position="405"/>
    </location>
</feature>
<dbReference type="GeneID" id="37039750"/>
<dbReference type="GO" id="GO:0071949">
    <property type="term" value="F:FAD binding"/>
    <property type="evidence" value="ECO:0007669"/>
    <property type="project" value="InterPro"/>
</dbReference>
<dbReference type="STRING" id="215250.A0A316YLB6"/>
<dbReference type="InterPro" id="IPR002938">
    <property type="entry name" value="FAD-bd"/>
</dbReference>
<dbReference type="Gene3D" id="3.40.30.20">
    <property type="match status" value="1"/>
</dbReference>
<gene>
    <name evidence="8" type="ORF">FA10DRAFT_102811</name>
</gene>
<dbReference type="RefSeq" id="XP_025377227.1">
    <property type="nucleotide sequence ID" value="XM_025517834.1"/>
</dbReference>
<dbReference type="SUPFAM" id="SSF51905">
    <property type="entry name" value="FAD/NAD(P)-binding domain"/>
    <property type="match status" value="1"/>
</dbReference>
<accession>A0A316YLB6</accession>
<dbReference type="AlphaFoldDB" id="A0A316YLB6"/>
<name>A0A316YLB6_9BASI</name>
<protein>
    <submittedName>
        <fullName evidence="8">FAD binding domain protein</fullName>
    </submittedName>
</protein>
<dbReference type="InterPro" id="IPR050641">
    <property type="entry name" value="RIFMO-like"/>
</dbReference>
<comment type="similarity">
    <text evidence="1">Belongs to the PheA/TfdB FAD monooxygenase family.</text>
</comment>
<evidence type="ECO:0000256" key="5">
    <source>
        <dbReference type="SAM" id="MobiDB-lite"/>
    </source>
</evidence>
<dbReference type="SUPFAM" id="SSF52833">
    <property type="entry name" value="Thioredoxin-like"/>
    <property type="match status" value="1"/>
</dbReference>
<evidence type="ECO:0000256" key="3">
    <source>
        <dbReference type="ARBA" id="ARBA00022827"/>
    </source>
</evidence>
<dbReference type="InterPro" id="IPR036188">
    <property type="entry name" value="FAD/NAD-bd_sf"/>
</dbReference>
<feature type="region of interest" description="Disordered" evidence="5">
    <location>
        <begin position="461"/>
        <end position="488"/>
    </location>
</feature>
<dbReference type="Gene3D" id="3.50.50.60">
    <property type="entry name" value="FAD/NAD(P)-binding domain"/>
    <property type="match status" value="1"/>
</dbReference>
<dbReference type="Pfam" id="PF01494">
    <property type="entry name" value="FAD_binding_3"/>
    <property type="match status" value="1"/>
</dbReference>
<feature type="domain" description="Phenol hydroxylase-like C-terminal dimerisation" evidence="7">
    <location>
        <begin position="448"/>
        <end position="674"/>
    </location>
</feature>
<dbReference type="OrthoDB" id="1716816at2759"/>
<proteinExistence type="inferred from homology"/>
<dbReference type="InterPro" id="IPR038220">
    <property type="entry name" value="PHOX_C_sf"/>
</dbReference>
<dbReference type="Pfam" id="PF07976">
    <property type="entry name" value="Phe_hydrox_dim"/>
    <property type="match status" value="1"/>
</dbReference>
<dbReference type="EMBL" id="KZ819636">
    <property type="protein sequence ID" value="PWN90029.1"/>
    <property type="molecule type" value="Genomic_DNA"/>
</dbReference>
<dbReference type="PANTHER" id="PTHR43004:SF20">
    <property type="entry name" value="2-MONOOXYGENASE, PUTATIVE (AFU_ORTHOLOGUE AFUA_1G13660)-RELATED"/>
    <property type="match status" value="1"/>
</dbReference>
<evidence type="ECO:0000313" key="9">
    <source>
        <dbReference type="Proteomes" id="UP000245768"/>
    </source>
</evidence>
<evidence type="ECO:0000256" key="2">
    <source>
        <dbReference type="ARBA" id="ARBA00022630"/>
    </source>
</evidence>
<dbReference type="SUPFAM" id="SSF54373">
    <property type="entry name" value="FAD-linked reductases, C-terminal domain"/>
    <property type="match status" value="1"/>
</dbReference>